<evidence type="ECO:0000313" key="7">
    <source>
        <dbReference type="Proteomes" id="UP001233999"/>
    </source>
</evidence>
<dbReference type="PROSITE" id="PS51886">
    <property type="entry name" value="TLDC"/>
    <property type="match status" value="1"/>
</dbReference>
<evidence type="ECO:0000256" key="1">
    <source>
        <dbReference type="ARBA" id="ARBA00004173"/>
    </source>
</evidence>
<keyword evidence="3" id="KW-0496">Mitochondrion</keyword>
<reference evidence="6" key="1">
    <citation type="journal article" date="2023" name="IScience">
        <title>Live-bearing cockroach genome reveals convergent evolutionary mechanisms linked to viviparity in insects and beyond.</title>
        <authorList>
            <person name="Fouks B."/>
            <person name="Harrison M.C."/>
            <person name="Mikhailova A.A."/>
            <person name="Marchal E."/>
            <person name="English S."/>
            <person name="Carruthers M."/>
            <person name="Jennings E.C."/>
            <person name="Chiamaka E.L."/>
            <person name="Frigard R.A."/>
            <person name="Pippel M."/>
            <person name="Attardo G.M."/>
            <person name="Benoit J.B."/>
            <person name="Bornberg-Bauer E."/>
            <person name="Tobe S.S."/>
        </authorList>
    </citation>
    <scope>NUCLEOTIDE SEQUENCE</scope>
    <source>
        <strain evidence="6">Stay&amp;Tobe</strain>
    </source>
</reference>
<dbReference type="AlphaFoldDB" id="A0AAD7ZRW4"/>
<organism evidence="6 7">
    <name type="scientific">Diploptera punctata</name>
    <name type="common">Pacific beetle cockroach</name>
    <dbReference type="NCBI Taxonomy" id="6984"/>
    <lineage>
        <taxon>Eukaryota</taxon>
        <taxon>Metazoa</taxon>
        <taxon>Ecdysozoa</taxon>
        <taxon>Arthropoda</taxon>
        <taxon>Hexapoda</taxon>
        <taxon>Insecta</taxon>
        <taxon>Pterygota</taxon>
        <taxon>Neoptera</taxon>
        <taxon>Polyneoptera</taxon>
        <taxon>Dictyoptera</taxon>
        <taxon>Blattodea</taxon>
        <taxon>Blaberoidea</taxon>
        <taxon>Blaberidae</taxon>
        <taxon>Diplopterinae</taxon>
        <taxon>Diploptera</taxon>
    </lineage>
</organism>
<name>A0AAD7ZRW4_DIPPU</name>
<dbReference type="Proteomes" id="UP001233999">
    <property type="component" value="Unassembled WGS sequence"/>
</dbReference>
<sequence>MKYLEMEDYTRWIKVCQTVNDPKIEDYAGFLCEDLITLKKTFLDFEDINEWYRKANVFSDMQQQIFEQLYQLEDDGEFGTLIPLFLDREQILKRDKTILDIISILFVKSFILNADKDYWQILYSNVVHGVSLLSLVDQIKENGPTLLVIRDNDNFVFGGYASESWKNRTVWVLW</sequence>
<evidence type="ECO:0000256" key="4">
    <source>
        <dbReference type="ARBA" id="ARBA00040604"/>
    </source>
</evidence>
<comment type="similarity">
    <text evidence="2">Belongs to the OXR1 family.</text>
</comment>
<dbReference type="EMBL" id="JASPKZ010007260">
    <property type="protein sequence ID" value="KAJ9585561.1"/>
    <property type="molecule type" value="Genomic_DNA"/>
</dbReference>
<protein>
    <recommendedName>
        <fullName evidence="4">Oxidation resistance protein 1</fullName>
    </recommendedName>
</protein>
<dbReference type="PANTHER" id="PTHR23354">
    <property type="entry name" value="NUCLEOLAR PROTEIN 7/ESTROGEN RECEPTOR COACTIVATOR-RELATED"/>
    <property type="match status" value="1"/>
</dbReference>
<reference evidence="6" key="2">
    <citation type="submission" date="2023-05" db="EMBL/GenBank/DDBJ databases">
        <authorList>
            <person name="Fouks B."/>
        </authorList>
    </citation>
    <scope>NUCLEOTIDE SEQUENCE</scope>
    <source>
        <strain evidence="6">Stay&amp;Tobe</strain>
        <tissue evidence="6">Testes</tissue>
    </source>
</reference>
<dbReference type="PANTHER" id="PTHR23354:SF62">
    <property type="entry name" value="MUSTARD, ISOFORM V"/>
    <property type="match status" value="1"/>
</dbReference>
<evidence type="ECO:0000256" key="3">
    <source>
        <dbReference type="ARBA" id="ARBA00023128"/>
    </source>
</evidence>
<evidence type="ECO:0000313" key="6">
    <source>
        <dbReference type="EMBL" id="KAJ9585561.1"/>
    </source>
</evidence>
<dbReference type="GO" id="GO:0005739">
    <property type="term" value="C:mitochondrion"/>
    <property type="evidence" value="ECO:0007669"/>
    <property type="project" value="UniProtKB-SubCell"/>
</dbReference>
<comment type="caution">
    <text evidence="6">The sequence shown here is derived from an EMBL/GenBank/DDBJ whole genome shotgun (WGS) entry which is preliminary data.</text>
</comment>
<proteinExistence type="inferred from homology"/>
<accession>A0AAD7ZRW4</accession>
<feature type="domain" description="TLDc" evidence="5">
    <location>
        <begin position="90"/>
        <end position="174"/>
    </location>
</feature>
<comment type="subcellular location">
    <subcellularLocation>
        <location evidence="1">Mitochondrion</location>
    </subcellularLocation>
</comment>
<gene>
    <name evidence="6" type="ORF">L9F63_002637</name>
</gene>
<evidence type="ECO:0000259" key="5">
    <source>
        <dbReference type="PROSITE" id="PS51886"/>
    </source>
</evidence>
<dbReference type="Pfam" id="PF07534">
    <property type="entry name" value="TLD"/>
    <property type="match status" value="1"/>
</dbReference>
<keyword evidence="7" id="KW-1185">Reference proteome</keyword>
<dbReference type="InterPro" id="IPR006571">
    <property type="entry name" value="TLDc_dom"/>
</dbReference>
<evidence type="ECO:0000256" key="2">
    <source>
        <dbReference type="ARBA" id="ARBA00009540"/>
    </source>
</evidence>